<name>A0A8K0GA09_IGNLU</name>
<feature type="transmembrane region" description="Helical" evidence="12">
    <location>
        <begin position="223"/>
        <end position="256"/>
    </location>
</feature>
<dbReference type="OrthoDB" id="200187at2759"/>
<evidence type="ECO:0000256" key="2">
    <source>
        <dbReference type="ARBA" id="ARBA00010604"/>
    </source>
</evidence>
<evidence type="ECO:0000256" key="6">
    <source>
        <dbReference type="ARBA" id="ARBA00022824"/>
    </source>
</evidence>
<feature type="region of interest" description="Disordered" evidence="11">
    <location>
        <begin position="1"/>
        <end position="21"/>
    </location>
</feature>
<keyword evidence="4" id="KW-0813">Transport</keyword>
<evidence type="ECO:0000313" key="14">
    <source>
        <dbReference type="Proteomes" id="UP000801492"/>
    </source>
</evidence>
<evidence type="ECO:0000256" key="12">
    <source>
        <dbReference type="SAM" id="Phobius"/>
    </source>
</evidence>
<evidence type="ECO:0000256" key="1">
    <source>
        <dbReference type="ARBA" id="ARBA00004477"/>
    </source>
</evidence>
<keyword evidence="8 12" id="KW-1133">Transmembrane helix</keyword>
<evidence type="ECO:0000256" key="9">
    <source>
        <dbReference type="ARBA" id="ARBA00023010"/>
    </source>
</evidence>
<feature type="compositionally biased region" description="Basic and acidic residues" evidence="11">
    <location>
        <begin position="312"/>
        <end position="322"/>
    </location>
</feature>
<evidence type="ECO:0000256" key="7">
    <source>
        <dbReference type="ARBA" id="ARBA00022927"/>
    </source>
</evidence>
<dbReference type="PANTHER" id="PTHR12443:SF9">
    <property type="entry name" value="TRANSLOCATION PROTEIN SEC62"/>
    <property type="match status" value="1"/>
</dbReference>
<feature type="region of interest" description="Disordered" evidence="11">
    <location>
        <begin position="106"/>
        <end position="158"/>
    </location>
</feature>
<evidence type="ECO:0000256" key="5">
    <source>
        <dbReference type="ARBA" id="ARBA00022692"/>
    </source>
</evidence>
<feature type="transmembrane region" description="Helical" evidence="12">
    <location>
        <begin position="195"/>
        <end position="217"/>
    </location>
</feature>
<evidence type="ECO:0000256" key="8">
    <source>
        <dbReference type="ARBA" id="ARBA00022989"/>
    </source>
</evidence>
<dbReference type="GO" id="GO:0031204">
    <property type="term" value="P:post-translational protein targeting to membrane, translocation"/>
    <property type="evidence" value="ECO:0007669"/>
    <property type="project" value="TreeGrafter"/>
</dbReference>
<evidence type="ECO:0000256" key="3">
    <source>
        <dbReference type="ARBA" id="ARBA00021257"/>
    </source>
</evidence>
<comment type="caution">
    <text evidence="13">The sequence shown here is derived from an EMBL/GenBank/DDBJ whole genome shotgun (WGS) entry which is preliminary data.</text>
</comment>
<dbReference type="PANTHER" id="PTHR12443">
    <property type="entry name" value="TRANSLOCATION PROTEIN SEC62"/>
    <property type="match status" value="1"/>
</dbReference>
<accession>A0A8K0GA09</accession>
<evidence type="ECO:0000256" key="11">
    <source>
        <dbReference type="SAM" id="MobiDB-lite"/>
    </source>
</evidence>
<feature type="compositionally biased region" description="Polar residues" evidence="11">
    <location>
        <begin position="350"/>
        <end position="360"/>
    </location>
</feature>
<feature type="region of interest" description="Disordered" evidence="11">
    <location>
        <begin position="291"/>
        <end position="394"/>
    </location>
</feature>
<dbReference type="AlphaFoldDB" id="A0A8K0GA09"/>
<keyword evidence="9" id="KW-0811">Translocation</keyword>
<feature type="compositionally biased region" description="Basic and acidic residues" evidence="11">
    <location>
        <begin position="329"/>
        <end position="349"/>
    </location>
</feature>
<keyword evidence="14" id="KW-1185">Reference proteome</keyword>
<dbReference type="Proteomes" id="UP000801492">
    <property type="component" value="Unassembled WGS sequence"/>
</dbReference>
<comment type="similarity">
    <text evidence="2">Belongs to the SEC62 family.</text>
</comment>
<dbReference type="Pfam" id="PF03839">
    <property type="entry name" value="Sec62"/>
    <property type="match status" value="1"/>
</dbReference>
<keyword evidence="5 12" id="KW-0812">Transmembrane</keyword>
<feature type="compositionally biased region" description="Basic and acidic residues" evidence="11">
    <location>
        <begin position="117"/>
        <end position="144"/>
    </location>
</feature>
<keyword evidence="6" id="KW-0256">Endoplasmic reticulum</keyword>
<evidence type="ECO:0000256" key="10">
    <source>
        <dbReference type="ARBA" id="ARBA00023136"/>
    </source>
</evidence>
<dbReference type="InterPro" id="IPR004728">
    <property type="entry name" value="Sec62"/>
</dbReference>
<gene>
    <name evidence="13" type="ORF">ILUMI_09069</name>
</gene>
<proteinExistence type="inferred from homology"/>
<organism evidence="13 14">
    <name type="scientific">Ignelater luminosus</name>
    <name type="common">Cucubano</name>
    <name type="synonym">Pyrophorus luminosus</name>
    <dbReference type="NCBI Taxonomy" id="2038154"/>
    <lineage>
        <taxon>Eukaryota</taxon>
        <taxon>Metazoa</taxon>
        <taxon>Ecdysozoa</taxon>
        <taxon>Arthropoda</taxon>
        <taxon>Hexapoda</taxon>
        <taxon>Insecta</taxon>
        <taxon>Pterygota</taxon>
        <taxon>Neoptera</taxon>
        <taxon>Endopterygota</taxon>
        <taxon>Coleoptera</taxon>
        <taxon>Polyphaga</taxon>
        <taxon>Elateriformia</taxon>
        <taxon>Elateroidea</taxon>
        <taxon>Elateridae</taxon>
        <taxon>Agrypninae</taxon>
        <taxon>Pyrophorini</taxon>
        <taxon>Ignelater</taxon>
    </lineage>
</organism>
<keyword evidence="7" id="KW-0653">Protein transport</keyword>
<keyword evidence="10 12" id="KW-0472">Membrane</keyword>
<sequence>MAEKKKGKRRKEEYIAPGEEKSIKPSKDEYAVAKWMRKHVPIKKTKFLNHNVQYFTASKAVDALLESDWSKSDEPFFKTREAIVDYLHGMLVHKFFHRARKVPVSEHELKPKKKEKKSTESAGDKKTDGNEKEIEKQRKEKGTDAESSVAEVKKEEASLSDKEKRKRKIRLDMHNDQRFVDGLDAYVWIYDPIPFYYWIFGALVVLAAIGVCLFPLWPPQVRLGVYYLSVAAAVFLVFIILLAIFRLIVFCLVWLVTFGKHHIWILPNLTEDVGFFASFWPLYAYEYKGDNPEDTPEKKKKKDKDSDAEEDNEKKVESEEIHVSPVSSDTKETKDTSSTRNVSEDDRQNEGTANLENGSQIDEAVGASESESESSQRSSTGKDFEIVDQVDLES</sequence>
<reference evidence="13" key="1">
    <citation type="submission" date="2019-08" db="EMBL/GenBank/DDBJ databases">
        <title>The genome of the North American firefly Photinus pyralis.</title>
        <authorList>
            <consortium name="Photinus pyralis genome working group"/>
            <person name="Fallon T.R."/>
            <person name="Sander Lower S.E."/>
            <person name="Weng J.-K."/>
        </authorList>
    </citation>
    <scope>NUCLEOTIDE SEQUENCE</scope>
    <source>
        <strain evidence="13">TRF0915ILg1</strain>
        <tissue evidence="13">Whole body</tissue>
    </source>
</reference>
<dbReference type="EMBL" id="VTPC01004472">
    <property type="protein sequence ID" value="KAF2897105.1"/>
    <property type="molecule type" value="Genomic_DNA"/>
</dbReference>
<protein>
    <recommendedName>
        <fullName evidence="3">Translocation protein SEC62</fullName>
    </recommendedName>
</protein>
<evidence type="ECO:0000313" key="13">
    <source>
        <dbReference type="EMBL" id="KAF2897105.1"/>
    </source>
</evidence>
<evidence type="ECO:0000256" key="4">
    <source>
        <dbReference type="ARBA" id="ARBA00022448"/>
    </source>
</evidence>
<comment type="subcellular location">
    <subcellularLocation>
        <location evidence="1">Endoplasmic reticulum membrane</location>
        <topology evidence="1">Multi-pass membrane protein</topology>
    </subcellularLocation>
</comment>
<dbReference type="GO" id="GO:0005789">
    <property type="term" value="C:endoplasmic reticulum membrane"/>
    <property type="evidence" value="ECO:0007669"/>
    <property type="project" value="UniProtKB-SubCell"/>
</dbReference>